<dbReference type="AlphaFoldDB" id="D1AG45"/>
<name>D1AG45_SEBTE</name>
<dbReference type="KEGG" id="str:Sterm_3837"/>
<dbReference type="Pfam" id="PF00834">
    <property type="entry name" value="Ribul_P_3_epim"/>
    <property type="match status" value="1"/>
</dbReference>
<dbReference type="RefSeq" id="WP_012863251.1">
    <property type="nucleotide sequence ID" value="NC_013517.1"/>
</dbReference>
<dbReference type="PANTHER" id="PTHR11749">
    <property type="entry name" value="RIBULOSE-5-PHOSPHATE-3-EPIMERASE"/>
    <property type="match status" value="1"/>
</dbReference>
<dbReference type="InterPro" id="IPR000056">
    <property type="entry name" value="Ribul_P_3_epim-like"/>
</dbReference>
<dbReference type="Proteomes" id="UP000000845">
    <property type="component" value="Chromosome"/>
</dbReference>
<sequence length="234" mass="25478">MKKIAISPSVMCADLVNLENSIKELEAIGVDSLHIDLIDGLFSPSMPLGIDTVKKLRKITNMEFDVHIMSMNNELFINEMLDIGAESITFHYESSFHTDRLINLVKRSGAKVGVALNPATSLSVLDYILPQCDSILLMLINPGFATDKGEKQVSYADKKVKDLSELIRKNNLDVKIQVDGRVSLETIPKLVSAGADSLVVGSTSLFIPGNTISENKKLLDISISEGLKGGNFNG</sequence>
<dbReference type="InterPro" id="IPR011060">
    <property type="entry name" value="RibuloseP-bd_barrel"/>
</dbReference>
<dbReference type="eggNOG" id="COG0036">
    <property type="taxonomic scope" value="Bacteria"/>
</dbReference>
<evidence type="ECO:0000256" key="1">
    <source>
        <dbReference type="ARBA" id="ARBA00022723"/>
    </source>
</evidence>
<dbReference type="GO" id="GO:0046872">
    <property type="term" value="F:metal ion binding"/>
    <property type="evidence" value="ECO:0007669"/>
    <property type="project" value="UniProtKB-KW"/>
</dbReference>
<keyword evidence="2 3" id="KW-0413">Isomerase</keyword>
<dbReference type="GO" id="GO:0005975">
    <property type="term" value="P:carbohydrate metabolic process"/>
    <property type="evidence" value="ECO:0007669"/>
    <property type="project" value="InterPro"/>
</dbReference>
<evidence type="ECO:0000256" key="2">
    <source>
        <dbReference type="ARBA" id="ARBA00023235"/>
    </source>
</evidence>
<protein>
    <submittedName>
        <fullName evidence="3">Ribulose-phosphate 3-epimerase</fullName>
        <ecNumber evidence="3">5.1.3.1</ecNumber>
    </submittedName>
</protein>
<proteinExistence type="predicted"/>
<reference evidence="3 4" key="2">
    <citation type="journal article" date="2010" name="Stand. Genomic Sci.">
        <title>Complete genome sequence of Sebaldella termitidis type strain (NCTC 11300).</title>
        <authorList>
            <person name="Harmon-Smith M."/>
            <person name="Celia L."/>
            <person name="Chertkov O."/>
            <person name="Lapidus A."/>
            <person name="Copeland A."/>
            <person name="Glavina Del Rio T."/>
            <person name="Nolan M."/>
            <person name="Lucas S."/>
            <person name="Tice H."/>
            <person name="Cheng J.F."/>
            <person name="Han C."/>
            <person name="Detter J.C."/>
            <person name="Bruce D."/>
            <person name="Goodwin L."/>
            <person name="Pitluck S."/>
            <person name="Pati A."/>
            <person name="Liolios K."/>
            <person name="Ivanova N."/>
            <person name="Mavromatis K."/>
            <person name="Mikhailova N."/>
            <person name="Chen A."/>
            <person name="Palaniappan K."/>
            <person name="Land M."/>
            <person name="Hauser L."/>
            <person name="Chang Y.J."/>
            <person name="Jeffries C.D."/>
            <person name="Brettin T."/>
            <person name="Goker M."/>
            <person name="Beck B."/>
            <person name="Bristow J."/>
            <person name="Eisen J.A."/>
            <person name="Markowitz V."/>
            <person name="Hugenholtz P."/>
            <person name="Kyrpides N.C."/>
            <person name="Klenk H.P."/>
            <person name="Chen F."/>
        </authorList>
    </citation>
    <scope>NUCLEOTIDE SEQUENCE [LARGE SCALE GENOMIC DNA]</scope>
    <source>
        <strain evidence="4">ATCC 33386 / NCTC 11300</strain>
    </source>
</reference>
<dbReference type="GO" id="GO:0004750">
    <property type="term" value="F:D-ribulose-phosphate 3-epimerase activity"/>
    <property type="evidence" value="ECO:0007669"/>
    <property type="project" value="UniProtKB-EC"/>
</dbReference>
<reference evidence="4" key="1">
    <citation type="submission" date="2009-09" db="EMBL/GenBank/DDBJ databases">
        <title>The complete chromosome of Sebaldella termitidis ATCC 33386.</title>
        <authorList>
            <consortium name="US DOE Joint Genome Institute (JGI-PGF)"/>
            <person name="Lucas S."/>
            <person name="Copeland A."/>
            <person name="Lapidus A."/>
            <person name="Glavina del Rio T."/>
            <person name="Dalin E."/>
            <person name="Tice H."/>
            <person name="Bruce D."/>
            <person name="Goodwin L."/>
            <person name="Pitluck S."/>
            <person name="Kyrpides N."/>
            <person name="Mavromatis K."/>
            <person name="Ivanova N."/>
            <person name="Mikhailova N."/>
            <person name="Sims D."/>
            <person name="Meincke L."/>
            <person name="Brettin T."/>
            <person name="Detter J.C."/>
            <person name="Han C."/>
            <person name="Larimer F."/>
            <person name="Land M."/>
            <person name="Hauser L."/>
            <person name="Markowitz V."/>
            <person name="Cheng J.F."/>
            <person name="Hugenholtz P."/>
            <person name="Woyke T."/>
            <person name="Wu D."/>
            <person name="Eisen J.A."/>
        </authorList>
    </citation>
    <scope>NUCLEOTIDE SEQUENCE [LARGE SCALE GENOMIC DNA]</scope>
    <source>
        <strain evidence="4">ATCC 33386 / NCTC 11300</strain>
    </source>
</reference>
<dbReference type="InterPro" id="IPR013785">
    <property type="entry name" value="Aldolase_TIM"/>
</dbReference>
<dbReference type="NCBIfam" id="NF004076">
    <property type="entry name" value="PRK05581.1-4"/>
    <property type="match status" value="1"/>
</dbReference>
<dbReference type="EMBL" id="CP001739">
    <property type="protein sequence ID" value="ACZ10671.1"/>
    <property type="molecule type" value="Genomic_DNA"/>
</dbReference>
<organism evidence="3 4">
    <name type="scientific">Sebaldella termitidis (strain ATCC 33386 / NCTC 11300)</name>
    <dbReference type="NCBI Taxonomy" id="526218"/>
    <lineage>
        <taxon>Bacteria</taxon>
        <taxon>Fusobacteriati</taxon>
        <taxon>Fusobacteriota</taxon>
        <taxon>Fusobacteriia</taxon>
        <taxon>Fusobacteriales</taxon>
        <taxon>Leptotrichiaceae</taxon>
        <taxon>Sebaldella</taxon>
    </lineage>
</organism>
<dbReference type="HOGENOM" id="CLU_054856_2_1_0"/>
<evidence type="ECO:0000313" key="4">
    <source>
        <dbReference type="Proteomes" id="UP000000845"/>
    </source>
</evidence>
<dbReference type="CDD" id="cd00429">
    <property type="entry name" value="RPE"/>
    <property type="match status" value="1"/>
</dbReference>
<keyword evidence="1" id="KW-0479">Metal-binding</keyword>
<dbReference type="EC" id="5.1.3.1" evidence="3"/>
<evidence type="ECO:0000313" key="3">
    <source>
        <dbReference type="EMBL" id="ACZ10671.1"/>
    </source>
</evidence>
<dbReference type="Gene3D" id="3.20.20.70">
    <property type="entry name" value="Aldolase class I"/>
    <property type="match status" value="1"/>
</dbReference>
<dbReference type="STRING" id="526218.Sterm_3837"/>
<keyword evidence="4" id="KW-1185">Reference proteome</keyword>
<accession>D1AG45</accession>
<gene>
    <name evidence="3" type="ordered locus">Sterm_3837</name>
</gene>
<dbReference type="SUPFAM" id="SSF51366">
    <property type="entry name" value="Ribulose-phoshate binding barrel"/>
    <property type="match status" value="1"/>
</dbReference>